<keyword evidence="2" id="KW-1185">Reference proteome</keyword>
<protein>
    <recommendedName>
        <fullName evidence="3">Addiction module component</fullName>
    </recommendedName>
</protein>
<dbReference type="KEGG" id="amuc:Pan181_40690"/>
<name>A0A518AT16_9BACT</name>
<dbReference type="AlphaFoldDB" id="A0A518AT16"/>
<evidence type="ECO:0008006" key="3">
    <source>
        <dbReference type="Google" id="ProtNLM"/>
    </source>
</evidence>
<sequence>MDLSNLTQADILNAALALPEASRRELAEEIIHSIKPSDVWNLEAPKLGEALRKRSEAMKSGEDLGVDVDAMIRNARAQVEAARHQ</sequence>
<organism evidence="1 2">
    <name type="scientific">Aeoliella mucimassa</name>
    <dbReference type="NCBI Taxonomy" id="2527972"/>
    <lineage>
        <taxon>Bacteria</taxon>
        <taxon>Pseudomonadati</taxon>
        <taxon>Planctomycetota</taxon>
        <taxon>Planctomycetia</taxon>
        <taxon>Pirellulales</taxon>
        <taxon>Lacipirellulaceae</taxon>
        <taxon>Aeoliella</taxon>
    </lineage>
</organism>
<dbReference type="Proteomes" id="UP000315750">
    <property type="component" value="Chromosome"/>
</dbReference>
<proteinExistence type="predicted"/>
<accession>A0A518AT16</accession>
<dbReference type="EMBL" id="CP036278">
    <property type="protein sequence ID" value="QDU57846.1"/>
    <property type="molecule type" value="Genomic_DNA"/>
</dbReference>
<gene>
    <name evidence="1" type="ORF">Pan181_40690</name>
</gene>
<reference evidence="1 2" key="1">
    <citation type="submission" date="2019-02" db="EMBL/GenBank/DDBJ databases">
        <title>Deep-cultivation of Planctomycetes and their phenomic and genomic characterization uncovers novel biology.</title>
        <authorList>
            <person name="Wiegand S."/>
            <person name="Jogler M."/>
            <person name="Boedeker C."/>
            <person name="Pinto D."/>
            <person name="Vollmers J."/>
            <person name="Rivas-Marin E."/>
            <person name="Kohn T."/>
            <person name="Peeters S.H."/>
            <person name="Heuer A."/>
            <person name="Rast P."/>
            <person name="Oberbeckmann S."/>
            <person name="Bunk B."/>
            <person name="Jeske O."/>
            <person name="Meyerdierks A."/>
            <person name="Storesund J.E."/>
            <person name="Kallscheuer N."/>
            <person name="Luecker S."/>
            <person name="Lage O.M."/>
            <person name="Pohl T."/>
            <person name="Merkel B.J."/>
            <person name="Hornburger P."/>
            <person name="Mueller R.-W."/>
            <person name="Bruemmer F."/>
            <person name="Labrenz M."/>
            <person name="Spormann A.M."/>
            <person name="Op den Camp H."/>
            <person name="Overmann J."/>
            <person name="Amann R."/>
            <person name="Jetten M.S.M."/>
            <person name="Mascher T."/>
            <person name="Medema M.H."/>
            <person name="Devos D.P."/>
            <person name="Kaster A.-K."/>
            <person name="Ovreas L."/>
            <person name="Rohde M."/>
            <person name="Galperin M.Y."/>
            <person name="Jogler C."/>
        </authorList>
    </citation>
    <scope>NUCLEOTIDE SEQUENCE [LARGE SCALE GENOMIC DNA]</scope>
    <source>
        <strain evidence="1 2">Pan181</strain>
    </source>
</reference>
<evidence type="ECO:0000313" key="2">
    <source>
        <dbReference type="Proteomes" id="UP000315750"/>
    </source>
</evidence>
<evidence type="ECO:0000313" key="1">
    <source>
        <dbReference type="EMBL" id="QDU57846.1"/>
    </source>
</evidence>